<dbReference type="PRINTS" id="PR00185">
    <property type="entry name" value="EUKARYTPORIN"/>
</dbReference>
<dbReference type="InterPro" id="IPR023614">
    <property type="entry name" value="Porin_dom_sf"/>
</dbReference>
<evidence type="ECO:0000313" key="13">
    <source>
        <dbReference type="WBParaSite" id="ASIM_0001495301-mRNA-1"/>
    </source>
</evidence>
<dbReference type="PANTHER" id="PTHR11743">
    <property type="entry name" value="VOLTAGE-DEPENDENT ANION-SELECTIVE CHANNEL"/>
    <property type="match status" value="1"/>
</dbReference>
<evidence type="ECO:0000256" key="4">
    <source>
        <dbReference type="ARBA" id="ARBA00022452"/>
    </source>
</evidence>
<keyword evidence="3" id="KW-0813">Transport</keyword>
<keyword evidence="5" id="KW-0812">Transmembrane</keyword>
<dbReference type="InterPro" id="IPR001925">
    <property type="entry name" value="Porin_Euk"/>
</dbReference>
<evidence type="ECO:0000313" key="12">
    <source>
        <dbReference type="Proteomes" id="UP000267096"/>
    </source>
</evidence>
<keyword evidence="12" id="KW-1185">Reference proteome</keyword>
<dbReference type="GO" id="GO:0015288">
    <property type="term" value="F:porin activity"/>
    <property type="evidence" value="ECO:0007669"/>
    <property type="project" value="UniProtKB-KW"/>
</dbReference>
<comment type="subcellular location">
    <subcellularLocation>
        <location evidence="1">Mitochondrion outer membrane</location>
    </subcellularLocation>
</comment>
<dbReference type="GO" id="GO:0046930">
    <property type="term" value="C:pore complex"/>
    <property type="evidence" value="ECO:0007669"/>
    <property type="project" value="UniProtKB-KW"/>
</dbReference>
<reference evidence="11 12" key="2">
    <citation type="submission" date="2018-11" db="EMBL/GenBank/DDBJ databases">
        <authorList>
            <consortium name="Pathogen Informatics"/>
        </authorList>
    </citation>
    <scope>NUCLEOTIDE SEQUENCE [LARGE SCALE GENOMIC DNA]</scope>
</reference>
<dbReference type="PANTHER" id="PTHR11743:SF70">
    <property type="entry name" value="GH26960P-RELATED"/>
    <property type="match status" value="1"/>
</dbReference>
<keyword evidence="7" id="KW-0406">Ion transport</keyword>
<dbReference type="FunFam" id="2.40.160.10:FF:000012">
    <property type="entry name" value="Voltage-dependent anion-selective channel"/>
    <property type="match status" value="1"/>
</dbReference>
<evidence type="ECO:0000313" key="11">
    <source>
        <dbReference type="EMBL" id="VDK52161.1"/>
    </source>
</evidence>
<protein>
    <submittedName>
        <fullName evidence="13">Voltage-dependent anion-selective channel protein 3</fullName>
    </submittedName>
</protein>
<keyword evidence="9" id="KW-0496">Mitochondrion</keyword>
<evidence type="ECO:0000256" key="7">
    <source>
        <dbReference type="ARBA" id="ARBA00023065"/>
    </source>
</evidence>
<dbReference type="OrthoDB" id="7827681at2759"/>
<keyword evidence="8" id="KW-0626">Porin</keyword>
<gene>
    <name evidence="11" type="ORF">ASIM_LOCUS14363</name>
</gene>
<evidence type="ECO:0000256" key="1">
    <source>
        <dbReference type="ARBA" id="ARBA00004294"/>
    </source>
</evidence>
<evidence type="ECO:0000256" key="6">
    <source>
        <dbReference type="ARBA" id="ARBA00022787"/>
    </source>
</evidence>
<dbReference type="Proteomes" id="UP000267096">
    <property type="component" value="Unassembled WGS sequence"/>
</dbReference>
<dbReference type="Gene3D" id="2.40.160.10">
    <property type="entry name" value="Porin"/>
    <property type="match status" value="2"/>
</dbReference>
<dbReference type="EMBL" id="UYRR01031722">
    <property type="protein sequence ID" value="VDK52161.1"/>
    <property type="molecule type" value="Genomic_DNA"/>
</dbReference>
<dbReference type="CDD" id="cd07306">
    <property type="entry name" value="Porin3_VDAC"/>
    <property type="match status" value="1"/>
</dbReference>
<organism evidence="13">
    <name type="scientific">Anisakis simplex</name>
    <name type="common">Herring worm</name>
    <dbReference type="NCBI Taxonomy" id="6269"/>
    <lineage>
        <taxon>Eukaryota</taxon>
        <taxon>Metazoa</taxon>
        <taxon>Ecdysozoa</taxon>
        <taxon>Nematoda</taxon>
        <taxon>Chromadorea</taxon>
        <taxon>Rhabditida</taxon>
        <taxon>Spirurina</taxon>
        <taxon>Ascaridomorpha</taxon>
        <taxon>Ascaridoidea</taxon>
        <taxon>Anisakidae</taxon>
        <taxon>Anisakis</taxon>
        <taxon>Anisakis simplex complex</taxon>
    </lineage>
</organism>
<keyword evidence="10" id="KW-0472">Membrane</keyword>
<reference evidence="13" key="1">
    <citation type="submission" date="2017-02" db="UniProtKB">
        <authorList>
            <consortium name="WormBaseParasite"/>
        </authorList>
    </citation>
    <scope>IDENTIFICATION</scope>
</reference>
<evidence type="ECO:0000256" key="10">
    <source>
        <dbReference type="ARBA" id="ARBA00023136"/>
    </source>
</evidence>
<evidence type="ECO:0000256" key="2">
    <source>
        <dbReference type="ARBA" id="ARBA00007780"/>
    </source>
</evidence>
<dbReference type="Pfam" id="PF01459">
    <property type="entry name" value="Porin_3"/>
    <property type="match status" value="1"/>
</dbReference>
<dbReference type="GO" id="GO:0008308">
    <property type="term" value="F:voltage-gated monoatomic anion channel activity"/>
    <property type="evidence" value="ECO:0007669"/>
    <property type="project" value="InterPro"/>
</dbReference>
<sequence>MTPPAFVDLGKAAKDLFTKEYNHGFLKVESTTHADQNGAIEFKTGGVHTIASGRVAGNVDVKYKLPSYGFTLTEKWNTENMLGTVIEVKDQFAKGLKVTFDSCFAPQLGKRTSKVKGEWSGDRVKVNCDLGLDAGVLLNMSGVTEFRTWLIGVQTCFDTTTSKLRNTNVAFGKIGPDYVIHSFVNNGQEFGASLYHRAAPAKVDNQAKVAFASTHHLSDKLKLILSTQFAMDRLNEGGHKFGFGLVYTQ</sequence>
<evidence type="ECO:0000256" key="8">
    <source>
        <dbReference type="ARBA" id="ARBA00023114"/>
    </source>
</evidence>
<dbReference type="WBParaSite" id="ASIM_0001495301-mRNA-1">
    <property type="protein sequence ID" value="ASIM_0001495301-mRNA-1"/>
    <property type="gene ID" value="ASIM_0001495301"/>
</dbReference>
<proteinExistence type="inferred from homology"/>
<keyword evidence="6" id="KW-1000">Mitochondrion outer membrane</keyword>
<name>A0A0M3K232_ANISI</name>
<dbReference type="AlphaFoldDB" id="A0A0M3K232"/>
<evidence type="ECO:0000256" key="9">
    <source>
        <dbReference type="ARBA" id="ARBA00023128"/>
    </source>
</evidence>
<dbReference type="GO" id="GO:0005741">
    <property type="term" value="C:mitochondrial outer membrane"/>
    <property type="evidence" value="ECO:0007669"/>
    <property type="project" value="UniProtKB-SubCell"/>
</dbReference>
<evidence type="ECO:0000256" key="3">
    <source>
        <dbReference type="ARBA" id="ARBA00022448"/>
    </source>
</evidence>
<comment type="similarity">
    <text evidence="2">Belongs to the eukaryotic mitochondrial porin family.</text>
</comment>
<evidence type="ECO:0000256" key="5">
    <source>
        <dbReference type="ARBA" id="ARBA00022692"/>
    </source>
</evidence>
<accession>A0A0M3K232</accession>
<keyword evidence="4" id="KW-1134">Transmembrane beta strand</keyword>
<dbReference type="InterPro" id="IPR027246">
    <property type="entry name" value="Porin_Euk/Tom40"/>
</dbReference>